<organism evidence="1 2">
    <name type="scientific">Lacihabitans soyangensis</name>
    <dbReference type="NCBI Taxonomy" id="869394"/>
    <lineage>
        <taxon>Bacteria</taxon>
        <taxon>Pseudomonadati</taxon>
        <taxon>Bacteroidota</taxon>
        <taxon>Cytophagia</taxon>
        <taxon>Cytophagales</taxon>
        <taxon>Leadbetterellaceae</taxon>
        <taxon>Lacihabitans</taxon>
    </lineage>
</organism>
<gene>
    <name evidence="1" type="ORF">EGI31_13595</name>
</gene>
<evidence type="ECO:0000313" key="1">
    <source>
        <dbReference type="EMBL" id="MCP9763985.1"/>
    </source>
</evidence>
<protein>
    <submittedName>
        <fullName evidence="1">Uncharacterized protein</fullName>
    </submittedName>
</protein>
<name>A0AAE3H4D2_9BACT</name>
<dbReference type="Proteomes" id="UP001204144">
    <property type="component" value="Unassembled WGS sequence"/>
</dbReference>
<reference evidence="1 2" key="1">
    <citation type="submission" date="2018-11" db="EMBL/GenBank/DDBJ databases">
        <title>Novel bacteria species description.</title>
        <authorList>
            <person name="Han J.-H."/>
        </authorList>
    </citation>
    <scope>NUCLEOTIDE SEQUENCE [LARGE SCALE GENOMIC DNA]</scope>
    <source>
        <strain evidence="1 2">KCTC23259</strain>
    </source>
</reference>
<dbReference type="AlphaFoldDB" id="A0AAE3H4D2"/>
<dbReference type="EMBL" id="RJUF01000050">
    <property type="protein sequence ID" value="MCP9763985.1"/>
    <property type="molecule type" value="Genomic_DNA"/>
</dbReference>
<accession>A0AAE3H4D2</accession>
<keyword evidence="2" id="KW-1185">Reference proteome</keyword>
<comment type="caution">
    <text evidence="1">The sequence shown here is derived from an EMBL/GenBank/DDBJ whole genome shotgun (WGS) entry which is preliminary data.</text>
</comment>
<proteinExistence type="predicted"/>
<sequence>MLKGKFYRGSLHRKCFFCYFFFKKKVSPPGRAHKVFNLPSMFYKVSVLYFKPFIETPNYEMKPSLF</sequence>
<evidence type="ECO:0000313" key="2">
    <source>
        <dbReference type="Proteomes" id="UP001204144"/>
    </source>
</evidence>